<reference evidence="3" key="1">
    <citation type="submission" date="2022-11" db="UniProtKB">
        <authorList>
            <consortium name="WormBaseParasite"/>
        </authorList>
    </citation>
    <scope>IDENTIFICATION</scope>
</reference>
<protein>
    <submittedName>
        <fullName evidence="3">MULE transposase domain-containing protein</fullName>
    </submittedName>
</protein>
<evidence type="ECO:0000259" key="1">
    <source>
        <dbReference type="Pfam" id="PF10551"/>
    </source>
</evidence>
<evidence type="ECO:0000313" key="2">
    <source>
        <dbReference type="Proteomes" id="UP000887566"/>
    </source>
</evidence>
<dbReference type="AlphaFoldDB" id="A0A914WCY2"/>
<name>A0A914WCY2_9BILA</name>
<dbReference type="Pfam" id="PF10551">
    <property type="entry name" value="MULE"/>
    <property type="match status" value="1"/>
</dbReference>
<evidence type="ECO:0000313" key="3">
    <source>
        <dbReference type="WBParaSite" id="PSAMB.scaffold3663size17375.g22159.t1"/>
    </source>
</evidence>
<feature type="domain" description="MULE transposase" evidence="1">
    <location>
        <begin position="242"/>
        <end position="339"/>
    </location>
</feature>
<accession>A0A914WCY2</accession>
<dbReference type="InterPro" id="IPR018289">
    <property type="entry name" value="MULE_transposase_dom"/>
</dbReference>
<proteinExistence type="predicted"/>
<organism evidence="2 3">
    <name type="scientific">Plectus sambesii</name>
    <dbReference type="NCBI Taxonomy" id="2011161"/>
    <lineage>
        <taxon>Eukaryota</taxon>
        <taxon>Metazoa</taxon>
        <taxon>Ecdysozoa</taxon>
        <taxon>Nematoda</taxon>
        <taxon>Chromadorea</taxon>
        <taxon>Plectida</taxon>
        <taxon>Plectina</taxon>
        <taxon>Plectoidea</taxon>
        <taxon>Plectidae</taxon>
        <taxon>Plectus</taxon>
    </lineage>
</organism>
<sequence>MSDSSNLEETLYEDDIPYDTEDHAEATVQPLLRGKNRTYETILKFSNAKEADDFMKSEGVWTLKSRNETSEGRKDFYTCKFNRRQLNGKRPTTWCMTSVCLHHADDSLNVTLLSTSTLHVHDGMPTDRGLSDEQKESIGDIFASGIQRPKLVLNKLRRRGIPEPRLTHLKAYLTALRQKKYGSSRATFGELYKWCIERSEIPKDMDTPFVQQVFDESKDTPKIRILFTTKRLISLTSLASNVHADATYKLNWNGYPVIVTGCTDKSGRFHPFCLAITTAETETDFAFIFSTIKSLATQLLNLQFNPSILVADCADAIANGFSSAFSNDFVRVNCWAHVHRNMQKQLLTIKSEKLRSQFTSDIDALQLAHTVDSFNKAVALLAEKWDAIGEDSSETVKRQIEQCLQHFVEEYCDRYPGWFEGHAPGHPSHNNTLESTNNVIKTEYTMRSRLPVAQFANMACTIVQDWSQSRNPEAVNYIPFDSEASIKEKDYEEAYGLIREKRKMLTQRSDGVITTFSSVSHPSKFASTSDVFTKIIGLHSIPM</sequence>
<dbReference type="Proteomes" id="UP000887566">
    <property type="component" value="Unplaced"/>
</dbReference>
<keyword evidence="2" id="KW-1185">Reference proteome</keyword>
<dbReference type="WBParaSite" id="PSAMB.scaffold3663size17375.g22159.t1">
    <property type="protein sequence ID" value="PSAMB.scaffold3663size17375.g22159.t1"/>
    <property type="gene ID" value="PSAMB.scaffold3663size17375.g22159"/>
</dbReference>